<dbReference type="Proteomes" id="UP000001542">
    <property type="component" value="Unassembled WGS sequence"/>
</dbReference>
<dbReference type="EMBL" id="DS113192">
    <property type="protein sequence ID" value="EAY21149.1"/>
    <property type="molecule type" value="Genomic_DNA"/>
</dbReference>
<keyword evidence="2" id="KW-1185">Reference proteome</keyword>
<dbReference type="AlphaFoldDB" id="A2DEM2"/>
<dbReference type="RefSeq" id="XP_001582135.1">
    <property type="nucleotide sequence ID" value="XM_001582085.1"/>
</dbReference>
<dbReference type="VEuPathDB" id="TrichDB:TVAG_283190"/>
<dbReference type="GO" id="GO:0016263">
    <property type="term" value="F:glycoprotein-N-acetylgalactosamine 3-beta-galactosyltransferase activity"/>
    <property type="evidence" value="ECO:0000318"/>
    <property type="project" value="GO_Central"/>
</dbReference>
<dbReference type="VEuPathDB" id="TrichDB:TVAGG3_0577620"/>
<dbReference type="InParanoid" id="A2DEM2"/>
<accession>A2DEM2</accession>
<name>A2DEM2_TRIV3</name>
<reference evidence="1" key="2">
    <citation type="journal article" date="2007" name="Science">
        <title>Draft genome sequence of the sexually transmitted pathogen Trichomonas vaginalis.</title>
        <authorList>
            <person name="Carlton J.M."/>
            <person name="Hirt R.P."/>
            <person name="Silva J.C."/>
            <person name="Delcher A.L."/>
            <person name="Schatz M."/>
            <person name="Zhao Q."/>
            <person name="Wortman J.R."/>
            <person name="Bidwell S.L."/>
            <person name="Alsmark U.C.M."/>
            <person name="Besteiro S."/>
            <person name="Sicheritz-Ponten T."/>
            <person name="Noel C.J."/>
            <person name="Dacks J.B."/>
            <person name="Foster P.G."/>
            <person name="Simillion C."/>
            <person name="Van de Peer Y."/>
            <person name="Miranda-Saavedra D."/>
            <person name="Barton G.J."/>
            <person name="Westrop G.D."/>
            <person name="Mueller S."/>
            <person name="Dessi D."/>
            <person name="Fiori P.L."/>
            <person name="Ren Q."/>
            <person name="Paulsen I."/>
            <person name="Zhang H."/>
            <person name="Bastida-Corcuera F.D."/>
            <person name="Simoes-Barbosa A."/>
            <person name="Brown M.T."/>
            <person name="Hayes R.D."/>
            <person name="Mukherjee M."/>
            <person name="Okumura C.Y."/>
            <person name="Schneider R."/>
            <person name="Smith A.J."/>
            <person name="Vanacova S."/>
            <person name="Villalvazo M."/>
            <person name="Haas B.J."/>
            <person name="Pertea M."/>
            <person name="Feldblyum T.V."/>
            <person name="Utterback T.R."/>
            <person name="Shu C.L."/>
            <person name="Osoegawa K."/>
            <person name="de Jong P.J."/>
            <person name="Hrdy I."/>
            <person name="Horvathova L."/>
            <person name="Zubacova Z."/>
            <person name="Dolezal P."/>
            <person name="Malik S.B."/>
            <person name="Logsdon J.M. Jr."/>
            <person name="Henze K."/>
            <person name="Gupta A."/>
            <person name="Wang C.C."/>
            <person name="Dunne R.L."/>
            <person name="Upcroft J.A."/>
            <person name="Upcroft P."/>
            <person name="White O."/>
            <person name="Salzberg S.L."/>
            <person name="Tang P."/>
            <person name="Chiu C.-H."/>
            <person name="Lee Y.-S."/>
            <person name="Embley T.M."/>
            <person name="Coombs G.H."/>
            <person name="Mottram J.C."/>
            <person name="Tachezy J."/>
            <person name="Fraser-Liggett C.M."/>
            <person name="Johnson P.J."/>
        </authorList>
    </citation>
    <scope>NUCLEOTIDE SEQUENCE [LARGE SCALE GENOMIC DNA]</scope>
    <source>
        <strain evidence="1">G3</strain>
    </source>
</reference>
<organism evidence="1 2">
    <name type="scientific">Trichomonas vaginalis (strain ATCC PRA-98 / G3)</name>
    <dbReference type="NCBI Taxonomy" id="412133"/>
    <lineage>
        <taxon>Eukaryota</taxon>
        <taxon>Metamonada</taxon>
        <taxon>Parabasalia</taxon>
        <taxon>Trichomonadida</taxon>
        <taxon>Trichomonadidae</taxon>
        <taxon>Trichomonas</taxon>
    </lineage>
</organism>
<protein>
    <submittedName>
        <fullName evidence="1">Uncharacterized protein</fullName>
    </submittedName>
</protein>
<dbReference type="OrthoDB" id="414175at2759"/>
<sequence>MKYSTKNASVLVGILVVTPGNISRVIHTYQYWGLDFISSYPDSQLLIISSKDLTNYTSRSFLFHTDPNLREDQNFAFGFIESLAYFVKNTTLRWYFRTTEDSLINVPKFQDFIDELESKYNPLTDIVILGQLCRIDEDFAFIHGGSGWIMSRYAAEMYEKNKEQIERIYFESIGGDDTITDSIRRVFNLTDEEMHSTSVLGVRLDDFSIRALRSNNFTGIDVCPSMTTISTDRPIQLNKLIIWHSGREDTLPVVSGYDILNRVSDDIYVYYKPHWASVCSYYR</sequence>
<proteinExistence type="predicted"/>
<evidence type="ECO:0000313" key="1">
    <source>
        <dbReference type="EMBL" id="EAY21149.1"/>
    </source>
</evidence>
<gene>
    <name evidence="1" type="ORF">TVAG_283190</name>
</gene>
<evidence type="ECO:0000313" key="2">
    <source>
        <dbReference type="Proteomes" id="UP000001542"/>
    </source>
</evidence>
<dbReference type="KEGG" id="tva:5466697"/>
<reference evidence="1" key="1">
    <citation type="submission" date="2006-10" db="EMBL/GenBank/DDBJ databases">
        <authorList>
            <person name="Amadeo P."/>
            <person name="Zhao Q."/>
            <person name="Wortman J."/>
            <person name="Fraser-Liggett C."/>
            <person name="Carlton J."/>
        </authorList>
    </citation>
    <scope>NUCLEOTIDE SEQUENCE</scope>
    <source>
        <strain evidence="1">G3</strain>
    </source>
</reference>
<dbReference type="Gene3D" id="3.90.550.50">
    <property type="match status" value="1"/>
</dbReference>